<accession>A0A7Y9LW15</accession>
<name>A0A7Y9LW15_9MICC</name>
<dbReference type="AlphaFoldDB" id="A0A7Y9LW15"/>
<evidence type="ECO:0000313" key="2">
    <source>
        <dbReference type="EMBL" id="NYE96654.1"/>
    </source>
</evidence>
<keyword evidence="3" id="KW-1185">Reference proteome</keyword>
<organism evidence="2 3">
    <name type="scientific">Psychromicrobium silvestre</name>
    <dbReference type="NCBI Taxonomy" id="1645614"/>
    <lineage>
        <taxon>Bacteria</taxon>
        <taxon>Bacillati</taxon>
        <taxon>Actinomycetota</taxon>
        <taxon>Actinomycetes</taxon>
        <taxon>Micrococcales</taxon>
        <taxon>Micrococcaceae</taxon>
        <taxon>Psychromicrobium</taxon>
    </lineage>
</organism>
<dbReference type="EMBL" id="JACBYQ010000002">
    <property type="protein sequence ID" value="NYE96654.1"/>
    <property type="molecule type" value="Genomic_DNA"/>
</dbReference>
<feature type="transmembrane region" description="Helical" evidence="1">
    <location>
        <begin position="20"/>
        <end position="48"/>
    </location>
</feature>
<feature type="transmembrane region" description="Helical" evidence="1">
    <location>
        <begin position="60"/>
        <end position="81"/>
    </location>
</feature>
<evidence type="ECO:0000256" key="1">
    <source>
        <dbReference type="SAM" id="Phobius"/>
    </source>
</evidence>
<gene>
    <name evidence="2" type="ORF">FHU41_002904</name>
</gene>
<protein>
    <submittedName>
        <fullName evidence="2">Putative membrane protein YqjE</fullName>
    </submittedName>
</protein>
<proteinExistence type="predicted"/>
<evidence type="ECO:0000313" key="3">
    <source>
        <dbReference type="Proteomes" id="UP000521748"/>
    </source>
</evidence>
<comment type="caution">
    <text evidence="2">The sequence shown here is derived from an EMBL/GenBank/DDBJ whole genome shotgun (WGS) entry which is preliminary data.</text>
</comment>
<reference evidence="2 3" key="1">
    <citation type="submission" date="2020-07" db="EMBL/GenBank/DDBJ databases">
        <title>Sequencing the genomes of 1000 actinobacteria strains.</title>
        <authorList>
            <person name="Klenk H.-P."/>
        </authorList>
    </citation>
    <scope>NUCLEOTIDE SEQUENCE [LARGE SCALE GENOMIC DNA]</scope>
    <source>
        <strain evidence="2 3">DSM 102047</strain>
    </source>
</reference>
<keyword evidence="1" id="KW-0472">Membrane</keyword>
<dbReference type="RefSeq" id="WP_179390281.1">
    <property type="nucleotide sequence ID" value="NZ_JACBYQ010000002.1"/>
</dbReference>
<keyword evidence="1" id="KW-0812">Transmembrane</keyword>
<sequence>MITASSNADSLGKLTNLGALAGVGGFALIGLALIVLTVSLIGLAGLLAQYQDSRIRGLPAWCWAAVVLLVPLLGTGLWALLARRRSTTERTVPRGESALFLSPLRS</sequence>
<keyword evidence="1" id="KW-1133">Transmembrane helix</keyword>
<dbReference type="Proteomes" id="UP000521748">
    <property type="component" value="Unassembled WGS sequence"/>
</dbReference>